<dbReference type="Pfam" id="PF12730">
    <property type="entry name" value="ABC2_membrane_4"/>
    <property type="match status" value="1"/>
</dbReference>
<evidence type="ECO:0000313" key="3">
    <source>
        <dbReference type="Proteomes" id="UP001059773"/>
    </source>
</evidence>
<reference evidence="2" key="1">
    <citation type="submission" date="2022-07" db="EMBL/GenBank/DDBJ databases">
        <title>FELIX.</title>
        <authorList>
            <person name="Wan K.H."/>
            <person name="Park S."/>
            <person name="Lawrence Q."/>
            <person name="Eichenberger J.P."/>
            <person name="Booth B.W."/>
            <person name="Piaggio A.J."/>
            <person name="Chandler J.C."/>
            <person name="Franklin A.B."/>
            <person name="Celniker S.E."/>
        </authorList>
    </citation>
    <scope>NUCLEOTIDE SEQUENCE</scope>
    <source>
        <strain evidence="2">QA-1986 374</strain>
    </source>
</reference>
<feature type="transmembrane region" description="Helical" evidence="1">
    <location>
        <begin position="139"/>
        <end position="163"/>
    </location>
</feature>
<evidence type="ECO:0000256" key="1">
    <source>
        <dbReference type="SAM" id="Phobius"/>
    </source>
</evidence>
<keyword evidence="1" id="KW-0812">Transmembrane</keyword>
<keyword evidence="1" id="KW-1133">Transmembrane helix</keyword>
<feature type="transmembrane region" description="Helical" evidence="1">
    <location>
        <begin position="17"/>
        <end position="37"/>
    </location>
</feature>
<feature type="transmembrane region" description="Helical" evidence="1">
    <location>
        <begin position="212"/>
        <end position="234"/>
    </location>
</feature>
<name>A0ABY5JXV8_9BACI</name>
<organism evidence="2 3">
    <name type="scientific">Oceanobacillus jeddahense</name>
    <dbReference type="NCBI Taxonomy" id="1462527"/>
    <lineage>
        <taxon>Bacteria</taxon>
        <taxon>Bacillati</taxon>
        <taxon>Bacillota</taxon>
        <taxon>Bacilli</taxon>
        <taxon>Bacillales</taxon>
        <taxon>Bacillaceae</taxon>
        <taxon>Oceanobacillus</taxon>
    </lineage>
</organism>
<feature type="transmembrane region" description="Helical" evidence="1">
    <location>
        <begin position="102"/>
        <end position="127"/>
    </location>
</feature>
<keyword evidence="1" id="KW-0472">Membrane</keyword>
<dbReference type="EMBL" id="CP101914">
    <property type="protein sequence ID" value="UUI04964.1"/>
    <property type="molecule type" value="Genomic_DNA"/>
</dbReference>
<sequence length="237" mass="26493">MLQLISIEMLKLKRSKIFMMLCGVTLINTLLSYFMLIRQPDTGTLSLGALLEQNIHFFNLFLGIPLFAITAGIILSQEYQNHLTDQLFTYKASETRILLSKYILLLLLVGFTLMFSFGLTYILGMAVTDGSVEDRANVFLSYIISAVLHFMLIPIVVFITILSKNLVGPITIAVITVFSTGLISATALAPFYPWSLPVRFSYYILGVLDVSLAIAGVTVLITFMVPFVLSIYYFKKV</sequence>
<dbReference type="Proteomes" id="UP001059773">
    <property type="component" value="Chromosome"/>
</dbReference>
<keyword evidence="3" id="KW-1185">Reference proteome</keyword>
<accession>A0ABY5JXV8</accession>
<protein>
    <submittedName>
        <fullName evidence="2">ABC transporter permease</fullName>
    </submittedName>
</protein>
<evidence type="ECO:0000313" key="2">
    <source>
        <dbReference type="EMBL" id="UUI04964.1"/>
    </source>
</evidence>
<dbReference type="RefSeq" id="WP_256709874.1">
    <property type="nucleotide sequence ID" value="NZ_CP101914.1"/>
</dbReference>
<proteinExistence type="predicted"/>
<feature type="transmembrane region" description="Helical" evidence="1">
    <location>
        <begin position="170"/>
        <end position="192"/>
    </location>
</feature>
<feature type="transmembrane region" description="Helical" evidence="1">
    <location>
        <begin position="57"/>
        <end position="75"/>
    </location>
</feature>
<gene>
    <name evidence="2" type="ORF">NP439_10135</name>
</gene>